<dbReference type="KEGG" id="gce:KYE46_08060"/>
<evidence type="ECO:0000313" key="2">
    <source>
        <dbReference type="Proteomes" id="UP000825009"/>
    </source>
</evidence>
<keyword evidence="2" id="KW-1185">Reference proteome</keyword>
<proteinExistence type="predicted"/>
<gene>
    <name evidence="1" type="ORF">KYE46_08060</name>
</gene>
<reference evidence="1 2" key="1">
    <citation type="submission" date="2021-07" db="EMBL/GenBank/DDBJ databases">
        <title>A novel Jannaschia species isolated from marine dinoflagellate Ceratoperidinium margalefii.</title>
        <authorList>
            <person name="Jiang Y."/>
            <person name="Li Z."/>
        </authorList>
    </citation>
    <scope>NUCLEOTIDE SEQUENCE [LARGE SCALE GENOMIC DNA]</scope>
    <source>
        <strain evidence="1 2">J12C1-MA-4</strain>
    </source>
</reference>
<dbReference type="Proteomes" id="UP000825009">
    <property type="component" value="Chromosome"/>
</dbReference>
<accession>A0A8F6TZR9</accession>
<dbReference type="AlphaFoldDB" id="A0A8F6TZR9"/>
<name>A0A8F6TZR9_9RHOB</name>
<sequence>MRISISHHTVRKGFILKTTYYQVHLDVFFSHEELQVIRQRKLAKTKLLDRRPANARVDDRDEKFELRLQDLMRASADTFLCATPSAAKIYEEELLAALAQVKLWIGDNAEVGSRTVVEF</sequence>
<dbReference type="RefSeq" id="WP_219004806.1">
    <property type="nucleotide sequence ID" value="NZ_CP079194.1"/>
</dbReference>
<dbReference type="EMBL" id="CP079194">
    <property type="protein sequence ID" value="QXT41149.1"/>
    <property type="molecule type" value="Genomic_DNA"/>
</dbReference>
<protein>
    <submittedName>
        <fullName evidence="1">Uncharacterized protein</fullName>
    </submittedName>
</protein>
<organism evidence="1 2">
    <name type="scientific">Gymnodinialimonas ceratoperidinii</name>
    <dbReference type="NCBI Taxonomy" id="2856823"/>
    <lineage>
        <taxon>Bacteria</taxon>
        <taxon>Pseudomonadati</taxon>
        <taxon>Pseudomonadota</taxon>
        <taxon>Alphaproteobacteria</taxon>
        <taxon>Rhodobacterales</taxon>
        <taxon>Paracoccaceae</taxon>
        <taxon>Gymnodinialimonas</taxon>
    </lineage>
</organism>
<evidence type="ECO:0000313" key="1">
    <source>
        <dbReference type="EMBL" id="QXT41149.1"/>
    </source>
</evidence>